<keyword evidence="5" id="KW-1185">Reference proteome</keyword>
<dbReference type="PRINTS" id="PR00420">
    <property type="entry name" value="RNGMNOXGNASE"/>
</dbReference>
<dbReference type="OrthoDB" id="1878542at2759"/>
<dbReference type="Gene3D" id="3.50.50.60">
    <property type="entry name" value="FAD/NAD(P)-binding domain"/>
    <property type="match status" value="1"/>
</dbReference>
<dbReference type="AlphaFoldDB" id="A0A833RTJ9"/>
<dbReference type="SUPFAM" id="SSF51905">
    <property type="entry name" value="FAD/NAD(P)-binding domain"/>
    <property type="match status" value="1"/>
</dbReference>
<evidence type="ECO:0000313" key="5">
    <source>
        <dbReference type="Proteomes" id="UP000623129"/>
    </source>
</evidence>
<organism evidence="4 5">
    <name type="scientific">Carex littledalei</name>
    <dbReference type="NCBI Taxonomy" id="544730"/>
    <lineage>
        <taxon>Eukaryota</taxon>
        <taxon>Viridiplantae</taxon>
        <taxon>Streptophyta</taxon>
        <taxon>Embryophyta</taxon>
        <taxon>Tracheophyta</taxon>
        <taxon>Spermatophyta</taxon>
        <taxon>Magnoliopsida</taxon>
        <taxon>Liliopsida</taxon>
        <taxon>Poales</taxon>
        <taxon>Cyperaceae</taxon>
        <taxon>Cyperoideae</taxon>
        <taxon>Cariceae</taxon>
        <taxon>Carex</taxon>
        <taxon>Carex subgen. Euthyceras</taxon>
    </lineage>
</organism>
<evidence type="ECO:0000256" key="1">
    <source>
        <dbReference type="ARBA" id="ARBA00023002"/>
    </source>
</evidence>
<keyword evidence="3" id="KW-0732">Signal</keyword>
<evidence type="ECO:0000256" key="3">
    <source>
        <dbReference type="SAM" id="SignalP"/>
    </source>
</evidence>
<evidence type="ECO:0000256" key="2">
    <source>
        <dbReference type="ARBA" id="ARBA00023033"/>
    </source>
</evidence>
<keyword evidence="1" id="KW-0560">Oxidoreductase</keyword>
<dbReference type="EMBL" id="SWLB01000002">
    <property type="protein sequence ID" value="KAF3340523.1"/>
    <property type="molecule type" value="Genomic_DNA"/>
</dbReference>
<reference evidence="4" key="1">
    <citation type="submission" date="2020-01" db="EMBL/GenBank/DDBJ databases">
        <title>Genome sequence of Kobresia littledalei, the first chromosome-level genome in the family Cyperaceae.</title>
        <authorList>
            <person name="Qu G."/>
        </authorList>
    </citation>
    <scope>NUCLEOTIDE SEQUENCE</scope>
    <source>
        <strain evidence="4">C.B.Clarke</strain>
        <tissue evidence="4">Leaf</tissue>
    </source>
</reference>
<dbReference type="InterPro" id="IPR044560">
    <property type="entry name" value="MOase"/>
</dbReference>
<dbReference type="InterPro" id="IPR036188">
    <property type="entry name" value="FAD/NAD-bd_sf"/>
</dbReference>
<proteinExistence type="predicted"/>
<protein>
    <submittedName>
        <fullName evidence="4">Zeaxanthin epoxidase</fullName>
    </submittedName>
</protein>
<accession>A0A833RTJ9</accession>
<dbReference type="PANTHER" id="PTHR45934">
    <property type="entry name" value="FAD/NAD(P)-BINDING OXIDOREDUCTASE FAMILY PROTEIN"/>
    <property type="match status" value="1"/>
</dbReference>
<evidence type="ECO:0000313" key="4">
    <source>
        <dbReference type="EMBL" id="KAF3340523.1"/>
    </source>
</evidence>
<dbReference type="Proteomes" id="UP000623129">
    <property type="component" value="Unassembled WGS sequence"/>
</dbReference>
<gene>
    <name evidence="4" type="ORF">FCM35_KLT09367</name>
</gene>
<sequence length="177" mass="19233">MEFKDLVPLRILILIMILVTRVADTGFGAQSGAPSQWSRTHSLSQCLVVIGCDGVHSAVAQWLGLSKTMKAGRSAVRGLSLYPEGHGFKMQVRQFIKGGVQLDIPISPELILKDVTTNLAKDFPLEFLAVTKNTDLSTLTWAILIFRAPWDIALGQAHSGNVIVAGDAMHPMTPEIK</sequence>
<feature type="chain" id="PRO_5032752597" evidence="3">
    <location>
        <begin position="24"/>
        <end position="177"/>
    </location>
</feature>
<feature type="signal peptide" evidence="3">
    <location>
        <begin position="1"/>
        <end position="23"/>
    </location>
</feature>
<name>A0A833RTJ9_9POAL</name>
<dbReference type="PANTHER" id="PTHR45934:SF1">
    <property type="entry name" value="OS04G0423100 PROTEIN"/>
    <property type="match status" value="1"/>
</dbReference>
<dbReference type="GO" id="GO:0004497">
    <property type="term" value="F:monooxygenase activity"/>
    <property type="evidence" value="ECO:0007669"/>
    <property type="project" value="UniProtKB-KW"/>
</dbReference>
<comment type="caution">
    <text evidence="4">The sequence shown here is derived from an EMBL/GenBank/DDBJ whole genome shotgun (WGS) entry which is preliminary data.</text>
</comment>
<keyword evidence="2" id="KW-0503">Monooxygenase</keyword>